<evidence type="ECO:0000256" key="2">
    <source>
        <dbReference type="ARBA" id="ARBA00022801"/>
    </source>
</evidence>
<keyword evidence="3 5" id="KW-0904">Protein phosphatase</keyword>
<dbReference type="PANTHER" id="PTHR39181">
    <property type="entry name" value="TYROSINE-PROTEIN PHOSPHATASE YWQE"/>
    <property type="match status" value="1"/>
</dbReference>
<dbReference type="Gene3D" id="3.20.20.140">
    <property type="entry name" value="Metal-dependent hydrolases"/>
    <property type="match status" value="1"/>
</dbReference>
<evidence type="ECO:0000256" key="5">
    <source>
        <dbReference type="PIRNR" id="PIRNR016557"/>
    </source>
</evidence>
<dbReference type="InterPro" id="IPR016667">
    <property type="entry name" value="Caps_polysacc_synth_CpsB/CapC"/>
</dbReference>
<dbReference type="PIRSF" id="PIRSF016557">
    <property type="entry name" value="Caps_synth_CpsB"/>
    <property type="match status" value="1"/>
</dbReference>
<dbReference type="Proteomes" id="UP001595733">
    <property type="component" value="Unassembled WGS sequence"/>
</dbReference>
<evidence type="ECO:0000313" key="6">
    <source>
        <dbReference type="EMBL" id="MFC4354196.1"/>
    </source>
</evidence>
<gene>
    <name evidence="6" type="ORF">ACFO0S_03805</name>
</gene>
<accession>A0ABV8UUE9</accession>
<protein>
    <recommendedName>
        <fullName evidence="5">Tyrosine-protein phosphatase</fullName>
        <ecNumber evidence="5">3.1.3.48</ecNumber>
    </recommendedName>
</protein>
<dbReference type="PANTHER" id="PTHR39181:SF1">
    <property type="entry name" value="TYROSINE-PROTEIN PHOSPHATASE YWQE"/>
    <property type="match status" value="1"/>
</dbReference>
<dbReference type="InterPro" id="IPR016195">
    <property type="entry name" value="Pol/histidinol_Pase-like"/>
</dbReference>
<dbReference type="EC" id="3.1.3.48" evidence="5"/>
<sequence length="258" mass="29557">MIDMHAHIIWGVDDGPKTFEETQQLIRLAEKEGIEQIVATSHALHPSYHADIEEVKEKLQLLTEWIKSENIQMQVYLGHEIRVTENIMVEIKSQQVATLNNTNYVLIEFPSATVPLFAKEIVKQLVNQGYFPIIAHPERNKLLANQPAKLKELIDLGAYAQVTAGTIAGAFGKDVQKIALRMIDEGLIHCYGSDVHNDSTRDFKFDDGLSYLENKNRQEFVEYLLENNERLLENKVLLKIEKKETVLNRLFGFKSKKL</sequence>
<dbReference type="EMBL" id="JBHSEF010000009">
    <property type="protein sequence ID" value="MFC4354196.1"/>
    <property type="molecule type" value="Genomic_DNA"/>
</dbReference>
<name>A0ABV8UUE9_9BACL</name>
<comment type="similarity">
    <text evidence="1 5">Belongs to the metallo-dependent hydrolases superfamily. CpsB/CapC family.</text>
</comment>
<comment type="caution">
    <text evidence="6">The sequence shown here is derived from an EMBL/GenBank/DDBJ whole genome shotgun (WGS) entry which is preliminary data.</text>
</comment>
<dbReference type="RefSeq" id="WP_378140346.1">
    <property type="nucleotide sequence ID" value="NZ_JBHSEF010000009.1"/>
</dbReference>
<evidence type="ECO:0000256" key="4">
    <source>
        <dbReference type="ARBA" id="ARBA00051722"/>
    </source>
</evidence>
<dbReference type="SUPFAM" id="SSF89550">
    <property type="entry name" value="PHP domain-like"/>
    <property type="match status" value="1"/>
</dbReference>
<keyword evidence="7" id="KW-1185">Reference proteome</keyword>
<proteinExistence type="inferred from homology"/>
<evidence type="ECO:0000256" key="1">
    <source>
        <dbReference type="ARBA" id="ARBA00005750"/>
    </source>
</evidence>
<dbReference type="Pfam" id="PF19567">
    <property type="entry name" value="CpsB_CapC"/>
    <property type="match status" value="1"/>
</dbReference>
<reference evidence="7" key="1">
    <citation type="journal article" date="2019" name="Int. J. Syst. Evol. Microbiol.">
        <title>The Global Catalogue of Microorganisms (GCM) 10K type strain sequencing project: providing services to taxonomists for standard genome sequencing and annotation.</title>
        <authorList>
            <consortium name="The Broad Institute Genomics Platform"/>
            <consortium name="The Broad Institute Genome Sequencing Center for Infectious Disease"/>
            <person name="Wu L."/>
            <person name="Ma J."/>
        </authorList>
    </citation>
    <scope>NUCLEOTIDE SEQUENCE [LARGE SCALE GENOMIC DNA]</scope>
    <source>
        <strain evidence="7">CCUG 50353</strain>
    </source>
</reference>
<comment type="catalytic activity">
    <reaction evidence="4 5">
        <text>O-phospho-L-tyrosyl-[protein] + H2O = L-tyrosyl-[protein] + phosphate</text>
        <dbReference type="Rhea" id="RHEA:10684"/>
        <dbReference type="Rhea" id="RHEA-COMP:10136"/>
        <dbReference type="Rhea" id="RHEA-COMP:20101"/>
        <dbReference type="ChEBI" id="CHEBI:15377"/>
        <dbReference type="ChEBI" id="CHEBI:43474"/>
        <dbReference type="ChEBI" id="CHEBI:46858"/>
        <dbReference type="ChEBI" id="CHEBI:61978"/>
        <dbReference type="EC" id="3.1.3.48"/>
    </reaction>
</comment>
<evidence type="ECO:0000256" key="3">
    <source>
        <dbReference type="ARBA" id="ARBA00022912"/>
    </source>
</evidence>
<evidence type="ECO:0000313" key="7">
    <source>
        <dbReference type="Proteomes" id="UP001595733"/>
    </source>
</evidence>
<keyword evidence="2 5" id="KW-0378">Hydrolase</keyword>
<organism evidence="6 7">
    <name type="scientific">Chryseomicrobium palamuruense</name>
    <dbReference type="NCBI Taxonomy" id="682973"/>
    <lineage>
        <taxon>Bacteria</taxon>
        <taxon>Bacillati</taxon>
        <taxon>Bacillota</taxon>
        <taxon>Bacilli</taxon>
        <taxon>Bacillales</taxon>
        <taxon>Caryophanaceae</taxon>
        <taxon>Chryseomicrobium</taxon>
    </lineage>
</organism>